<dbReference type="Proteomes" id="UP001237823">
    <property type="component" value="Unassembled WGS sequence"/>
</dbReference>
<comment type="caution">
    <text evidence="2">The sequence shown here is derived from an EMBL/GenBank/DDBJ whole genome shotgun (WGS) entry which is preliminary data.</text>
</comment>
<name>A0ABT7T399_9MICO</name>
<dbReference type="InterPro" id="IPR023577">
    <property type="entry name" value="CYTH_domain"/>
</dbReference>
<reference evidence="2 3" key="1">
    <citation type="submission" date="2023-06" db="EMBL/GenBank/DDBJ databases">
        <authorList>
            <person name="Feng G."/>
            <person name="Li J."/>
            <person name="Zhu H."/>
        </authorList>
    </citation>
    <scope>NUCLEOTIDE SEQUENCE [LARGE SCALE GENOMIC DNA]</scope>
    <source>
        <strain evidence="2 3">RHCKG23</strain>
    </source>
</reference>
<dbReference type="EMBL" id="JAUCML010000002">
    <property type="protein sequence ID" value="MDM7884052.1"/>
    <property type="molecule type" value="Genomic_DNA"/>
</dbReference>
<dbReference type="InterPro" id="IPR033469">
    <property type="entry name" value="CYTH-like_dom_sf"/>
</dbReference>
<sequence>MTDTHLEIERTYDLPEGDDLPDLVGIGSIARTEHEEPFVLDATYWDTERYDLVASRVTVRRRTGGHDAGWHIKRSASDTVRHEQHFPLTEDADTVPDEVLGALFTERRGRGLRPVVRITTTRTVTRLLDEDDEQVAELADDAVVAQRLDDAAPAAPRTWREVEVETVGDVDEQVAHELFASLDGRFAAVGAAPAAVASKLARGLEGAPAARLRTADKPEKGTAARALTKRLRKLRTALLGQEAVLRAGGSADLRGTARTALGIAAVLSAYRPAFPDTAAADRAAEAADALAAVTARAALAEHLVERLPYASSPAQDLLVDAMTRERILAATRERRSVAVGEVTAFLHGEPYLELLDALDDAVERPAPTAWALRSPKHVAQDVSAIEKPRVRELVRQAVADDDESVGLVDREASERTATEEAWRAATRARAAMDVLGDDAFPHALWTRTGDAADVLTERVRSLHALDVLRVHAGIAERGGEGTFGYGVLAGDRVRLAEESYDQAVHALNRV</sequence>
<dbReference type="Pfam" id="PF01928">
    <property type="entry name" value="CYTH"/>
    <property type="match status" value="1"/>
</dbReference>
<dbReference type="RefSeq" id="WP_289457611.1">
    <property type="nucleotide sequence ID" value="NZ_JAUCML010000002.1"/>
</dbReference>
<dbReference type="CDD" id="cd07374">
    <property type="entry name" value="CYTH-like_Pase"/>
    <property type="match status" value="1"/>
</dbReference>
<evidence type="ECO:0000313" key="2">
    <source>
        <dbReference type="EMBL" id="MDM7884052.1"/>
    </source>
</evidence>
<feature type="domain" description="CYTH" evidence="1">
    <location>
        <begin position="5"/>
        <end position="207"/>
    </location>
</feature>
<dbReference type="SUPFAM" id="SSF55154">
    <property type="entry name" value="CYTH-like phosphatases"/>
    <property type="match status" value="1"/>
</dbReference>
<gene>
    <name evidence="2" type="ORF">QUG92_02945</name>
</gene>
<dbReference type="SMART" id="SM01118">
    <property type="entry name" value="CYTH"/>
    <property type="match status" value="1"/>
</dbReference>
<organism evidence="2 3">
    <name type="scientific">Curtobacterium citri</name>
    <dbReference type="NCBI Taxonomy" id="3055139"/>
    <lineage>
        <taxon>Bacteria</taxon>
        <taxon>Bacillati</taxon>
        <taxon>Actinomycetota</taxon>
        <taxon>Actinomycetes</taxon>
        <taxon>Micrococcales</taxon>
        <taxon>Microbacteriaceae</taxon>
        <taxon>Curtobacterium</taxon>
    </lineage>
</organism>
<evidence type="ECO:0000313" key="3">
    <source>
        <dbReference type="Proteomes" id="UP001237823"/>
    </source>
</evidence>
<accession>A0ABT7T399</accession>
<dbReference type="Gene3D" id="2.40.320.10">
    <property type="entry name" value="Hypothetical Protein Pfu-838710-001"/>
    <property type="match status" value="1"/>
</dbReference>
<proteinExistence type="predicted"/>
<keyword evidence="3" id="KW-1185">Reference proteome</keyword>
<evidence type="ECO:0000259" key="1">
    <source>
        <dbReference type="SMART" id="SM01118"/>
    </source>
</evidence>
<protein>
    <submittedName>
        <fullName evidence="2">CYTH domain-containing protein</fullName>
    </submittedName>
</protein>